<feature type="transmembrane region" description="Helical" evidence="5">
    <location>
        <begin position="229"/>
        <end position="251"/>
    </location>
</feature>
<protein>
    <recommendedName>
        <fullName evidence="6">Inositolphosphotransferase Aur1/Ipt1 domain-containing protein</fullName>
    </recommendedName>
</protein>
<evidence type="ECO:0000256" key="3">
    <source>
        <dbReference type="ARBA" id="ARBA00022989"/>
    </source>
</evidence>
<accession>A0A1G1Y5G3</accession>
<gene>
    <name evidence="7" type="ORF">A3J62_01700</name>
</gene>
<feature type="transmembrane region" description="Helical" evidence="5">
    <location>
        <begin position="41"/>
        <end position="59"/>
    </location>
</feature>
<dbReference type="PANTHER" id="PTHR31310">
    <property type="match status" value="1"/>
</dbReference>
<name>A0A1G1Y5G3_9BACT</name>
<evidence type="ECO:0000313" key="7">
    <source>
        <dbReference type="EMBL" id="OGY47583.1"/>
    </source>
</evidence>
<keyword evidence="3 5" id="KW-1133">Transmembrane helix</keyword>
<feature type="transmembrane region" description="Helical" evidence="5">
    <location>
        <begin position="125"/>
        <end position="156"/>
    </location>
</feature>
<dbReference type="GO" id="GO:0016020">
    <property type="term" value="C:membrane"/>
    <property type="evidence" value="ECO:0007669"/>
    <property type="project" value="UniProtKB-SubCell"/>
</dbReference>
<evidence type="ECO:0000256" key="4">
    <source>
        <dbReference type="ARBA" id="ARBA00023136"/>
    </source>
</evidence>
<feature type="transmembrane region" description="Helical" evidence="5">
    <location>
        <begin position="284"/>
        <end position="304"/>
    </location>
</feature>
<dbReference type="Gene3D" id="1.20.144.10">
    <property type="entry name" value="Phosphatidic acid phosphatase type 2/haloperoxidase"/>
    <property type="match status" value="1"/>
</dbReference>
<feature type="transmembrane region" description="Helical" evidence="5">
    <location>
        <begin position="168"/>
        <end position="194"/>
    </location>
</feature>
<dbReference type="InterPro" id="IPR026841">
    <property type="entry name" value="Aur1/Ipt1"/>
</dbReference>
<feature type="transmembrane region" description="Helical" evidence="5">
    <location>
        <begin position="258"/>
        <end position="278"/>
    </location>
</feature>
<dbReference type="Pfam" id="PF14378">
    <property type="entry name" value="PAP2_3"/>
    <property type="match status" value="1"/>
</dbReference>
<dbReference type="EMBL" id="MHIH01000023">
    <property type="protein sequence ID" value="OGY47583.1"/>
    <property type="molecule type" value="Genomic_DNA"/>
</dbReference>
<sequence length="318" mass="36995">MILLIELAAILGFIVSVCLIKIFGLHYYFPDFTTFNFILKHYLGPLFFALVIMVIVFFWQSKRKQAAIQKLVKFMPLRLFIPFAVIIYLHFNFKLWAQILNHFLFDDFYLSLDQKFQPLLDFFDFFYYFAGLNLVSNLNLYHSLFVFMFAFSFILASLNKDRTVIIKIVTATALVLLIGGIAYSFAPAIGPFIYRDGLSNTDALFQQKMLNSYQDFVASQGQNYQKENFVNAIAAMPSLHIANALVFVYFAYYYFRHFFPVFLIIFIFLVIEALVLRWHYLIDIPAGVAVAMLSIFLANKYFILDFGKNAVQPKTIKD</sequence>
<reference evidence="7 8" key="1">
    <citation type="journal article" date="2016" name="Nat. Commun.">
        <title>Thousands of microbial genomes shed light on interconnected biogeochemical processes in an aquifer system.</title>
        <authorList>
            <person name="Anantharaman K."/>
            <person name="Brown C.T."/>
            <person name="Hug L.A."/>
            <person name="Sharon I."/>
            <person name="Castelle C.J."/>
            <person name="Probst A.J."/>
            <person name="Thomas B.C."/>
            <person name="Singh A."/>
            <person name="Wilkins M.J."/>
            <person name="Karaoz U."/>
            <person name="Brodie E.L."/>
            <person name="Williams K.H."/>
            <person name="Hubbard S.S."/>
            <person name="Banfield J.F."/>
        </authorList>
    </citation>
    <scope>NUCLEOTIDE SEQUENCE [LARGE SCALE GENOMIC DNA]</scope>
</reference>
<keyword evidence="2 5" id="KW-0812">Transmembrane</keyword>
<organism evidence="7 8">
    <name type="scientific">Candidatus Buchananbacteria bacterium RIFCSPHIGHO2_02_FULL_38_8</name>
    <dbReference type="NCBI Taxonomy" id="1797538"/>
    <lineage>
        <taxon>Bacteria</taxon>
        <taxon>Candidatus Buchananiibacteriota</taxon>
    </lineage>
</organism>
<feature type="transmembrane region" description="Helical" evidence="5">
    <location>
        <begin position="79"/>
        <end position="105"/>
    </location>
</feature>
<evidence type="ECO:0000256" key="1">
    <source>
        <dbReference type="ARBA" id="ARBA00004141"/>
    </source>
</evidence>
<evidence type="ECO:0000259" key="6">
    <source>
        <dbReference type="Pfam" id="PF14378"/>
    </source>
</evidence>
<evidence type="ECO:0000256" key="2">
    <source>
        <dbReference type="ARBA" id="ARBA00022692"/>
    </source>
</evidence>
<evidence type="ECO:0000256" key="5">
    <source>
        <dbReference type="SAM" id="Phobius"/>
    </source>
</evidence>
<keyword evidence="4 5" id="KW-0472">Membrane</keyword>
<feature type="transmembrane region" description="Helical" evidence="5">
    <location>
        <begin position="7"/>
        <end position="29"/>
    </location>
</feature>
<dbReference type="InterPro" id="IPR052185">
    <property type="entry name" value="IPC_Synthase-Related"/>
</dbReference>
<feature type="domain" description="Inositolphosphotransferase Aur1/Ipt1" evidence="6">
    <location>
        <begin position="138"/>
        <end position="296"/>
    </location>
</feature>
<evidence type="ECO:0000313" key="8">
    <source>
        <dbReference type="Proteomes" id="UP000178747"/>
    </source>
</evidence>
<comment type="subcellular location">
    <subcellularLocation>
        <location evidence="1">Membrane</location>
        <topology evidence="1">Multi-pass membrane protein</topology>
    </subcellularLocation>
</comment>
<comment type="caution">
    <text evidence="7">The sequence shown here is derived from an EMBL/GenBank/DDBJ whole genome shotgun (WGS) entry which is preliminary data.</text>
</comment>
<dbReference type="Proteomes" id="UP000178747">
    <property type="component" value="Unassembled WGS sequence"/>
</dbReference>
<dbReference type="PANTHER" id="PTHR31310:SF7">
    <property type="entry name" value="PA-PHOSPHATASE RELATED-FAMILY PROTEIN DDB_G0268928"/>
    <property type="match status" value="1"/>
</dbReference>
<proteinExistence type="predicted"/>
<dbReference type="AlphaFoldDB" id="A0A1G1Y5G3"/>